<dbReference type="RefSeq" id="WP_088995830.1">
    <property type="nucleotide sequence ID" value="NZ_LT607750.1"/>
</dbReference>
<keyword evidence="4" id="KW-0949">S-adenosyl-L-methionine</keyword>
<dbReference type="PANTHER" id="PTHR43667">
    <property type="entry name" value="CYCLOPROPANE-FATTY-ACYL-PHOSPHOLIPID SYNTHASE"/>
    <property type="match status" value="1"/>
</dbReference>
<gene>
    <name evidence="7" type="ORF">GA0070609_4825</name>
</gene>
<name>A0A1C5JSQ8_9ACTN</name>
<dbReference type="InterPro" id="IPR029063">
    <property type="entry name" value="SAM-dependent_MTases_sf"/>
</dbReference>
<accession>A0A1C5JSQ8</accession>
<comment type="similarity">
    <text evidence="1">Belongs to the CFA/CMAS family.</text>
</comment>
<evidence type="ECO:0000313" key="7">
    <source>
        <dbReference type="EMBL" id="SCG73289.1"/>
    </source>
</evidence>
<dbReference type="SUPFAM" id="SSF53335">
    <property type="entry name" value="S-adenosyl-L-methionine-dependent methyltransferases"/>
    <property type="match status" value="1"/>
</dbReference>
<dbReference type="GO" id="GO:0008168">
    <property type="term" value="F:methyltransferase activity"/>
    <property type="evidence" value="ECO:0007669"/>
    <property type="project" value="UniProtKB-KW"/>
</dbReference>
<dbReference type="AlphaFoldDB" id="A0A1C5JSQ8"/>
<evidence type="ECO:0000313" key="8">
    <source>
        <dbReference type="Proteomes" id="UP000198217"/>
    </source>
</evidence>
<evidence type="ECO:0000256" key="3">
    <source>
        <dbReference type="ARBA" id="ARBA00022679"/>
    </source>
</evidence>
<sequence length="447" mass="48940">MSLTDRDQGAASTPATPPAGGRPRGLTVADVIRAVTAGPLPVRITAYDGSAFGPTDAGITLAINSERGLSYLLTAPGDLGMARAYVSGDLALEGVHPGDPYEALRVLKDEMRLRMPPLAEGLSLVRRLGWERLLPPPPPPQEAQPRWKRVVNGLRHSRTRDSNAISHHYDVSNAFYEKVLGPSMTYTCALFHSPDDTLEQAQAAKYDLVAGKLALKPGMRLLDVGCGWGGMVRHAAREYGVKALGVTLSRAQAQWAQAAIEREGLTELAEVRHLDYRDVPPQQFDAVSSIGLTEHIGVRNYPAYFGFLRDRLRPGGRLLNHCITRADNHAPHRSGAFIDRYVFPDGELAGPGRLISELHDVGLEVHHEENLRQHYALTLAGWCRNLVANWDFCVDEVGVGTARVWGLYMAGSRLAFELNGIQLHQVLATRNGPDGANSYPLRPDWLP</sequence>
<protein>
    <submittedName>
        <fullName evidence="7">Cyclopropane-fatty-acyl-phospholipid synthase</fullName>
    </submittedName>
</protein>
<dbReference type="InterPro" id="IPR050723">
    <property type="entry name" value="CFA/CMAS"/>
</dbReference>
<dbReference type="GO" id="GO:0032259">
    <property type="term" value="P:methylation"/>
    <property type="evidence" value="ECO:0007669"/>
    <property type="project" value="UniProtKB-KW"/>
</dbReference>
<keyword evidence="5" id="KW-0443">Lipid metabolism</keyword>
<dbReference type="InterPro" id="IPR003333">
    <property type="entry name" value="CMAS"/>
</dbReference>
<keyword evidence="3" id="KW-0808">Transferase</keyword>
<dbReference type="Proteomes" id="UP000198217">
    <property type="component" value="Chromosome I"/>
</dbReference>
<dbReference type="GO" id="GO:0008610">
    <property type="term" value="P:lipid biosynthetic process"/>
    <property type="evidence" value="ECO:0007669"/>
    <property type="project" value="InterPro"/>
</dbReference>
<proteinExistence type="inferred from homology"/>
<dbReference type="Pfam" id="PF02353">
    <property type="entry name" value="CMAS"/>
    <property type="match status" value="1"/>
</dbReference>
<feature type="compositionally biased region" description="Low complexity" evidence="6">
    <location>
        <begin position="9"/>
        <end position="24"/>
    </location>
</feature>
<dbReference type="Gene3D" id="3.40.50.150">
    <property type="entry name" value="Vaccinia Virus protein VP39"/>
    <property type="match status" value="1"/>
</dbReference>
<dbReference type="PANTHER" id="PTHR43667:SF1">
    <property type="entry name" value="CYCLOPROPANE-FATTY-ACYL-PHOSPHOLIPID SYNTHASE"/>
    <property type="match status" value="1"/>
</dbReference>
<reference evidence="7 8" key="1">
    <citation type="submission" date="2016-06" db="EMBL/GenBank/DDBJ databases">
        <authorList>
            <person name="Kjaerup R.B."/>
            <person name="Dalgaard T.S."/>
            <person name="Juul-Madsen H.R."/>
        </authorList>
    </citation>
    <scope>NUCLEOTIDE SEQUENCE [LARGE SCALE GENOMIC DNA]</scope>
    <source>
        <strain evidence="7 8">DSM 43904</strain>
    </source>
</reference>
<dbReference type="EMBL" id="LT607750">
    <property type="protein sequence ID" value="SCG73289.1"/>
    <property type="molecule type" value="Genomic_DNA"/>
</dbReference>
<keyword evidence="2" id="KW-0489">Methyltransferase</keyword>
<keyword evidence="8" id="KW-1185">Reference proteome</keyword>
<evidence type="ECO:0000256" key="4">
    <source>
        <dbReference type="ARBA" id="ARBA00022691"/>
    </source>
</evidence>
<evidence type="ECO:0000256" key="6">
    <source>
        <dbReference type="SAM" id="MobiDB-lite"/>
    </source>
</evidence>
<dbReference type="PIRSF" id="PIRSF003085">
    <property type="entry name" value="CMAS"/>
    <property type="match status" value="1"/>
</dbReference>
<dbReference type="CDD" id="cd02440">
    <property type="entry name" value="AdoMet_MTases"/>
    <property type="match status" value="1"/>
</dbReference>
<evidence type="ECO:0000256" key="5">
    <source>
        <dbReference type="ARBA" id="ARBA00023098"/>
    </source>
</evidence>
<evidence type="ECO:0000256" key="1">
    <source>
        <dbReference type="ARBA" id="ARBA00010815"/>
    </source>
</evidence>
<organism evidence="7 8">
    <name type="scientific">Micromonospora echinaurantiaca</name>
    <dbReference type="NCBI Taxonomy" id="47857"/>
    <lineage>
        <taxon>Bacteria</taxon>
        <taxon>Bacillati</taxon>
        <taxon>Actinomycetota</taxon>
        <taxon>Actinomycetes</taxon>
        <taxon>Micromonosporales</taxon>
        <taxon>Micromonosporaceae</taxon>
        <taxon>Micromonospora</taxon>
    </lineage>
</organism>
<feature type="region of interest" description="Disordered" evidence="6">
    <location>
        <begin position="1"/>
        <end position="24"/>
    </location>
</feature>
<evidence type="ECO:0000256" key="2">
    <source>
        <dbReference type="ARBA" id="ARBA00022603"/>
    </source>
</evidence>